<dbReference type="InterPro" id="IPR003347">
    <property type="entry name" value="JmjC_dom"/>
</dbReference>
<dbReference type="PROSITE" id="PS51184">
    <property type="entry name" value="JMJC"/>
    <property type="match status" value="1"/>
</dbReference>
<gene>
    <name evidence="2" type="ORF">P43SY_001826</name>
</gene>
<reference evidence="2" key="1">
    <citation type="submission" date="2021-12" db="EMBL/GenBank/DDBJ databases">
        <title>Prjna785345.</title>
        <authorList>
            <person name="Rujirawat T."/>
            <person name="Krajaejun T."/>
        </authorList>
    </citation>
    <scope>NUCLEOTIDE SEQUENCE</scope>
    <source>
        <strain evidence="2">Pi057C3</strain>
    </source>
</reference>
<keyword evidence="3" id="KW-1185">Reference proteome</keyword>
<proteinExistence type="predicted"/>
<dbReference type="PANTHER" id="PTHR12461:SF99">
    <property type="entry name" value="BIFUNCTIONAL PEPTIDASE AND (3S)-LYSYL HYDROXYLASE JMJD7"/>
    <property type="match status" value="1"/>
</dbReference>
<name>A0AAD5LHP1_PYTIN</name>
<dbReference type="AlphaFoldDB" id="A0AAD5LHP1"/>
<evidence type="ECO:0000313" key="3">
    <source>
        <dbReference type="Proteomes" id="UP001209570"/>
    </source>
</evidence>
<dbReference type="SUPFAM" id="SSF51197">
    <property type="entry name" value="Clavaminate synthase-like"/>
    <property type="match status" value="1"/>
</dbReference>
<dbReference type="Gene3D" id="2.60.120.10">
    <property type="entry name" value="Jelly Rolls"/>
    <property type="match status" value="1"/>
</dbReference>
<evidence type="ECO:0000313" key="2">
    <source>
        <dbReference type="EMBL" id="KAJ0401295.1"/>
    </source>
</evidence>
<dbReference type="PANTHER" id="PTHR12461">
    <property type="entry name" value="HYPOXIA-INDUCIBLE FACTOR 1 ALPHA INHIBITOR-RELATED"/>
    <property type="match status" value="1"/>
</dbReference>
<evidence type="ECO:0000259" key="1">
    <source>
        <dbReference type="PROSITE" id="PS51184"/>
    </source>
</evidence>
<accession>A0AAD5LHP1</accession>
<dbReference type="Proteomes" id="UP001209570">
    <property type="component" value="Unassembled WGS sequence"/>
</dbReference>
<feature type="domain" description="JmjC" evidence="1">
    <location>
        <begin position="111"/>
        <end position="329"/>
    </location>
</feature>
<dbReference type="Pfam" id="PF13621">
    <property type="entry name" value="Cupin_8"/>
    <property type="match status" value="1"/>
</dbReference>
<dbReference type="InterPro" id="IPR014710">
    <property type="entry name" value="RmlC-like_jellyroll"/>
</dbReference>
<organism evidence="2 3">
    <name type="scientific">Pythium insidiosum</name>
    <name type="common">Pythiosis disease agent</name>
    <dbReference type="NCBI Taxonomy" id="114742"/>
    <lineage>
        <taxon>Eukaryota</taxon>
        <taxon>Sar</taxon>
        <taxon>Stramenopiles</taxon>
        <taxon>Oomycota</taxon>
        <taxon>Peronosporomycetes</taxon>
        <taxon>Pythiales</taxon>
        <taxon>Pythiaceae</taxon>
        <taxon>Pythium</taxon>
    </lineage>
</organism>
<comment type="caution">
    <text evidence="2">The sequence shown here is derived from an EMBL/GenBank/DDBJ whole genome shotgun (WGS) entry which is preliminary data.</text>
</comment>
<dbReference type="InterPro" id="IPR041667">
    <property type="entry name" value="Cupin_8"/>
</dbReference>
<protein>
    <recommendedName>
        <fullName evidence="1">JmjC domain-containing protein</fullName>
    </recommendedName>
</protein>
<dbReference type="EMBL" id="JAKCXM010000132">
    <property type="protein sequence ID" value="KAJ0401295.1"/>
    <property type="molecule type" value="Genomic_DNA"/>
</dbReference>
<dbReference type="SMART" id="SM00558">
    <property type="entry name" value="JmjC"/>
    <property type="match status" value="1"/>
</dbReference>
<sequence>MEDSIRQLCEDAADFWQPLQCVQRVDARELSALEFHRRFVSKNVPVILTNAMTSPEWQHVLRSWPQDEHLIERAGETTNVTVDITPFGFGDAVLELDDGRAIFVMPEEREMPLRQFLEQLRDPSFDGVPYLSHQNDSLRDEFPELYREVPPCIDLAREAFGNEPDAVNIWIGDERAVSTMHKDHYENMYCVVKGRKHFTLLPPAAVACLYETEYPSARYSHDSTAGTFCPELTAAFQRQHPSLAAWRIAPSEATGMTPWIPVDPLRIDTARFPRAAHLRPLECVIETGEVLYLPAMWYHRATQLCETISVNYWHDMEFDCRYVYYNFVHSVTKRLPADTDTSVTI</sequence>